<proteinExistence type="predicted"/>
<feature type="non-terminal residue" evidence="1">
    <location>
        <position position="88"/>
    </location>
</feature>
<reference evidence="1 2" key="1">
    <citation type="submission" date="2015-09" db="EMBL/GenBank/DDBJ databases">
        <title>Draft genome of the parasitic nematode Teladorsagia circumcincta isolate WARC Sus (inbred).</title>
        <authorList>
            <person name="Mitreva M."/>
        </authorList>
    </citation>
    <scope>NUCLEOTIDE SEQUENCE [LARGE SCALE GENOMIC DNA]</scope>
    <source>
        <strain evidence="1 2">S</strain>
    </source>
</reference>
<dbReference type="Proteomes" id="UP000230423">
    <property type="component" value="Unassembled WGS sequence"/>
</dbReference>
<protein>
    <submittedName>
        <fullName evidence="1">Uncharacterized protein</fullName>
    </submittedName>
</protein>
<dbReference type="AlphaFoldDB" id="A0A2G9TRM4"/>
<evidence type="ECO:0000313" key="1">
    <source>
        <dbReference type="EMBL" id="PIO60585.1"/>
    </source>
</evidence>
<dbReference type="OrthoDB" id="1890790at2759"/>
<accession>A0A2G9TRM4</accession>
<name>A0A2G9TRM4_TELCI</name>
<sequence length="88" mass="9544">MVSTAGIGSGTVMLDDLAERVPFYSAFFVDKERDQVKPFANMAPSMIMNCDGIKTGTGCFEINVTEVLTSFWPSIDGNLPIDEPVCGF</sequence>
<evidence type="ECO:0000313" key="2">
    <source>
        <dbReference type="Proteomes" id="UP000230423"/>
    </source>
</evidence>
<gene>
    <name evidence="1" type="ORF">TELCIR_17918</name>
</gene>
<dbReference type="EMBL" id="KZ355161">
    <property type="protein sequence ID" value="PIO60585.1"/>
    <property type="molecule type" value="Genomic_DNA"/>
</dbReference>
<keyword evidence="2" id="KW-1185">Reference proteome</keyword>
<organism evidence="1 2">
    <name type="scientific">Teladorsagia circumcincta</name>
    <name type="common">Brown stomach worm</name>
    <name type="synonym">Ostertagia circumcincta</name>
    <dbReference type="NCBI Taxonomy" id="45464"/>
    <lineage>
        <taxon>Eukaryota</taxon>
        <taxon>Metazoa</taxon>
        <taxon>Ecdysozoa</taxon>
        <taxon>Nematoda</taxon>
        <taxon>Chromadorea</taxon>
        <taxon>Rhabditida</taxon>
        <taxon>Rhabditina</taxon>
        <taxon>Rhabditomorpha</taxon>
        <taxon>Strongyloidea</taxon>
        <taxon>Trichostrongylidae</taxon>
        <taxon>Teladorsagia</taxon>
    </lineage>
</organism>